<feature type="domain" description="Tyr recombinase" evidence="2">
    <location>
        <begin position="19"/>
        <end position="88"/>
    </location>
</feature>
<dbReference type="InterPro" id="IPR013762">
    <property type="entry name" value="Integrase-like_cat_sf"/>
</dbReference>
<dbReference type="AlphaFoldDB" id="A0A6B0Y3Q1"/>
<reference evidence="3" key="1">
    <citation type="submission" date="2019-09" db="EMBL/GenBank/DDBJ databases">
        <title>Characterisation of the sponge microbiome using genome-centric metagenomics.</title>
        <authorList>
            <person name="Engelberts J.P."/>
            <person name="Robbins S.J."/>
            <person name="De Goeij J.M."/>
            <person name="Aranda M."/>
            <person name="Bell S.C."/>
            <person name="Webster N.S."/>
        </authorList>
    </citation>
    <scope>NUCLEOTIDE SEQUENCE</scope>
    <source>
        <strain evidence="3">SB0664_bin_43</strain>
    </source>
</reference>
<proteinExistence type="predicted"/>
<dbReference type="GO" id="GO:0003677">
    <property type="term" value="F:DNA binding"/>
    <property type="evidence" value="ECO:0007669"/>
    <property type="project" value="InterPro"/>
</dbReference>
<evidence type="ECO:0000259" key="2">
    <source>
        <dbReference type="PROSITE" id="PS51898"/>
    </source>
</evidence>
<evidence type="ECO:0000313" key="3">
    <source>
        <dbReference type="EMBL" id="MXY34712.1"/>
    </source>
</evidence>
<dbReference type="Pfam" id="PF00589">
    <property type="entry name" value="Phage_integrase"/>
    <property type="match status" value="1"/>
</dbReference>
<evidence type="ECO:0000256" key="1">
    <source>
        <dbReference type="ARBA" id="ARBA00023172"/>
    </source>
</evidence>
<dbReference type="InterPro" id="IPR011010">
    <property type="entry name" value="DNA_brk_join_enz"/>
</dbReference>
<name>A0A6B0Y3Q1_9RHOB</name>
<dbReference type="GO" id="GO:0006310">
    <property type="term" value="P:DNA recombination"/>
    <property type="evidence" value="ECO:0007669"/>
    <property type="project" value="UniProtKB-KW"/>
</dbReference>
<dbReference type="SUPFAM" id="SSF56349">
    <property type="entry name" value="DNA breaking-rejoining enzymes"/>
    <property type="match status" value="1"/>
</dbReference>
<sequence>MGQIYTGAVLCTPVRCLAALPQYIRSEDVERTIAACDAGRPAGMRDRAIILLLARLALRAGDIVGLCLSDIDFRNDQVKESTPILCTR</sequence>
<dbReference type="GO" id="GO:0015074">
    <property type="term" value="P:DNA integration"/>
    <property type="evidence" value="ECO:0007669"/>
    <property type="project" value="InterPro"/>
</dbReference>
<comment type="caution">
    <text evidence="3">The sequence shown here is derived from an EMBL/GenBank/DDBJ whole genome shotgun (WGS) entry which is preliminary data.</text>
</comment>
<dbReference type="Gene3D" id="1.10.443.10">
    <property type="entry name" value="Intergrase catalytic core"/>
    <property type="match status" value="1"/>
</dbReference>
<accession>A0A6B0Y3Q1</accession>
<dbReference type="PROSITE" id="PS51898">
    <property type="entry name" value="TYR_RECOMBINASE"/>
    <property type="match status" value="1"/>
</dbReference>
<dbReference type="EMBL" id="VXRY01000476">
    <property type="protein sequence ID" value="MXY34712.1"/>
    <property type="molecule type" value="Genomic_DNA"/>
</dbReference>
<organism evidence="3">
    <name type="scientific">Boseongicola sp. SB0664_bin_43</name>
    <dbReference type="NCBI Taxonomy" id="2604844"/>
    <lineage>
        <taxon>Bacteria</taxon>
        <taxon>Pseudomonadati</taxon>
        <taxon>Pseudomonadota</taxon>
        <taxon>Alphaproteobacteria</taxon>
        <taxon>Rhodobacterales</taxon>
        <taxon>Paracoccaceae</taxon>
        <taxon>Boseongicola</taxon>
    </lineage>
</organism>
<protein>
    <submittedName>
        <fullName evidence="3">Tyrosine-type recombinase/integrase</fullName>
    </submittedName>
</protein>
<dbReference type="InterPro" id="IPR002104">
    <property type="entry name" value="Integrase_catalytic"/>
</dbReference>
<keyword evidence="1" id="KW-0233">DNA recombination</keyword>
<gene>
    <name evidence="3" type="ORF">F4Y60_11625</name>
</gene>